<evidence type="ECO:0000313" key="1">
    <source>
        <dbReference type="EMBL" id="KAJ6702401.1"/>
    </source>
</evidence>
<sequence length="106" mass="12038">MGNQDLSMLGNACTFCEQFSSCWKSSLILQLWPFYPIAIRHKRLHWRWWWHRRSWGGNHRNGSDLGNNTSTMHDSGENRVQALDTVGATILVEMLAVPVGVAVGNL</sequence>
<evidence type="ECO:0000313" key="2">
    <source>
        <dbReference type="Proteomes" id="UP001151752"/>
    </source>
</evidence>
<name>A0A9Q0Q9K8_9ROSI</name>
<keyword evidence="2" id="KW-1185">Reference proteome</keyword>
<accession>A0A9Q0Q9K8</accession>
<dbReference type="AlphaFoldDB" id="A0A9Q0Q9K8"/>
<comment type="caution">
    <text evidence="1">The sequence shown here is derived from an EMBL/GenBank/DDBJ whole genome shotgun (WGS) entry which is preliminary data.</text>
</comment>
<proteinExistence type="predicted"/>
<organism evidence="1 2">
    <name type="scientific">Salix koriyanagi</name>
    <dbReference type="NCBI Taxonomy" id="2511006"/>
    <lineage>
        <taxon>Eukaryota</taxon>
        <taxon>Viridiplantae</taxon>
        <taxon>Streptophyta</taxon>
        <taxon>Embryophyta</taxon>
        <taxon>Tracheophyta</taxon>
        <taxon>Spermatophyta</taxon>
        <taxon>Magnoliopsida</taxon>
        <taxon>eudicotyledons</taxon>
        <taxon>Gunneridae</taxon>
        <taxon>Pentapetalae</taxon>
        <taxon>rosids</taxon>
        <taxon>fabids</taxon>
        <taxon>Malpighiales</taxon>
        <taxon>Salicaceae</taxon>
        <taxon>Saliceae</taxon>
        <taxon>Salix</taxon>
    </lineage>
</organism>
<protein>
    <submittedName>
        <fullName evidence="1">Uncharacterized protein</fullName>
    </submittedName>
</protein>
<reference evidence="1" key="2">
    <citation type="journal article" date="2023" name="Int. J. Mol. Sci.">
        <title>De Novo Assembly and Annotation of 11 Diverse Shrub Willow (Salix) Genomes Reveals Novel Gene Organization in Sex-Linked Regions.</title>
        <authorList>
            <person name="Hyden B."/>
            <person name="Feng K."/>
            <person name="Yates T.B."/>
            <person name="Jawdy S."/>
            <person name="Cereghino C."/>
            <person name="Smart L.B."/>
            <person name="Muchero W."/>
        </authorList>
    </citation>
    <scope>NUCLEOTIDE SEQUENCE</scope>
    <source>
        <tissue evidence="1">Shoot tip</tissue>
    </source>
</reference>
<dbReference type="EMBL" id="JAPFFM010000016">
    <property type="protein sequence ID" value="KAJ6702401.1"/>
    <property type="molecule type" value="Genomic_DNA"/>
</dbReference>
<reference evidence="1" key="1">
    <citation type="submission" date="2022-11" db="EMBL/GenBank/DDBJ databases">
        <authorList>
            <person name="Hyden B.L."/>
            <person name="Feng K."/>
            <person name="Yates T."/>
            <person name="Jawdy S."/>
            <person name="Smart L.B."/>
            <person name="Muchero W."/>
        </authorList>
    </citation>
    <scope>NUCLEOTIDE SEQUENCE</scope>
    <source>
        <tissue evidence="1">Shoot tip</tissue>
    </source>
</reference>
<gene>
    <name evidence="1" type="ORF">OIU74_013538</name>
</gene>
<dbReference type="Proteomes" id="UP001151752">
    <property type="component" value="Chromosome 1"/>
</dbReference>